<feature type="region of interest" description="Disordered" evidence="1">
    <location>
        <begin position="288"/>
        <end position="317"/>
    </location>
</feature>
<feature type="region of interest" description="Disordered" evidence="1">
    <location>
        <begin position="262"/>
        <end position="281"/>
    </location>
</feature>
<dbReference type="Proteomes" id="UP000076761">
    <property type="component" value="Unassembled WGS sequence"/>
</dbReference>
<name>A0A165P3J2_9AGAM</name>
<evidence type="ECO:0000313" key="3">
    <source>
        <dbReference type="Proteomes" id="UP000076761"/>
    </source>
</evidence>
<keyword evidence="3" id="KW-1185">Reference proteome</keyword>
<evidence type="ECO:0000313" key="2">
    <source>
        <dbReference type="EMBL" id="KZT20466.1"/>
    </source>
</evidence>
<reference evidence="2 3" key="1">
    <citation type="journal article" date="2016" name="Mol. Biol. Evol.">
        <title>Comparative Genomics of Early-Diverging Mushroom-Forming Fungi Provides Insights into the Origins of Lignocellulose Decay Capabilities.</title>
        <authorList>
            <person name="Nagy L.G."/>
            <person name="Riley R."/>
            <person name="Tritt A."/>
            <person name="Adam C."/>
            <person name="Daum C."/>
            <person name="Floudas D."/>
            <person name="Sun H."/>
            <person name="Yadav J.S."/>
            <person name="Pangilinan J."/>
            <person name="Larsson K.H."/>
            <person name="Matsuura K."/>
            <person name="Barry K."/>
            <person name="Labutti K."/>
            <person name="Kuo R."/>
            <person name="Ohm R.A."/>
            <person name="Bhattacharya S.S."/>
            <person name="Shirouzu T."/>
            <person name="Yoshinaga Y."/>
            <person name="Martin F.M."/>
            <person name="Grigoriev I.V."/>
            <person name="Hibbett D.S."/>
        </authorList>
    </citation>
    <scope>NUCLEOTIDE SEQUENCE [LARGE SCALE GENOMIC DNA]</scope>
    <source>
        <strain evidence="2 3">HHB14362 ss-1</strain>
    </source>
</reference>
<feature type="region of interest" description="Disordered" evidence="1">
    <location>
        <begin position="587"/>
        <end position="635"/>
    </location>
</feature>
<feature type="compositionally biased region" description="Basic and acidic residues" evidence="1">
    <location>
        <begin position="618"/>
        <end position="635"/>
    </location>
</feature>
<evidence type="ECO:0000256" key="1">
    <source>
        <dbReference type="SAM" id="MobiDB-lite"/>
    </source>
</evidence>
<feature type="compositionally biased region" description="Pro residues" evidence="1">
    <location>
        <begin position="531"/>
        <end position="541"/>
    </location>
</feature>
<protein>
    <submittedName>
        <fullName evidence="2">Uncharacterized protein</fullName>
    </submittedName>
</protein>
<feature type="compositionally biased region" description="Polar residues" evidence="1">
    <location>
        <begin position="597"/>
        <end position="610"/>
    </location>
</feature>
<accession>A0A165P3J2</accession>
<dbReference type="InParanoid" id="A0A165P3J2"/>
<sequence>MPILNASWYAFRRFVREWNGSEVSWVTYQHRPSRFTNLSVKYIRTYRDRDAVRSPRDLSGALYTPNTGHTFGVPNQFVATPPTAIPPFVVMPRCQDSILLKARRDQRYRCSYEALKTAFSHSERMPRESVVHALETAAAYMASIVAEAKGKIEELRAQLDDGADLDRQTVAHIKKERWMVERRCSRLEGDERLVEEKVHTLKADPHALLAHRSSSTSRESRRRKNLSMFFERSPTKVFTSCPRLLQPIRVDDTSRIRTVKNLSSPTRLRPQSPRTLWKSYPLPNLVASPKSSATARLPPDETVKTRPPSRRWTRQGNVTRGRSVTASTASESVFSAWDEDCFSRDSRSGTALVYRPLKLSESSVMHKLSDAFAAVKYPNQDSVGIPGYVWDLLDDFEMVGEEITFAFDPELPPSPTLPQFARPLGRRHYFEAQYPVTPSEPHYPLTRAEALTAQPASPPPPTRGHSRRRTTAFSLTRWTSSSSPSSPAPSSHSRPPSTLHLHIESPKAVRRRSQSHPLPLSSNMLYAIPESPNPGLSPPPISASVRSQRSNWSHRLHAKSLFRLGHAEPSGLSPSAHSGSQETLFIQATSPDRDPFSATTPSPSPYSIRSAQDVPHSSGERERSTSEPFRRRDSMVARLKKRLHVFK</sequence>
<dbReference type="AlphaFoldDB" id="A0A165P3J2"/>
<proteinExistence type="predicted"/>
<gene>
    <name evidence="2" type="ORF">NEOLEDRAFT_1151344</name>
</gene>
<feature type="compositionally biased region" description="Low complexity" evidence="1">
    <location>
        <begin position="480"/>
        <end position="497"/>
    </location>
</feature>
<dbReference type="OrthoDB" id="3254613at2759"/>
<feature type="region of interest" description="Disordered" evidence="1">
    <location>
        <begin position="523"/>
        <end position="550"/>
    </location>
</feature>
<organism evidence="2 3">
    <name type="scientific">Neolentinus lepideus HHB14362 ss-1</name>
    <dbReference type="NCBI Taxonomy" id="1314782"/>
    <lineage>
        <taxon>Eukaryota</taxon>
        <taxon>Fungi</taxon>
        <taxon>Dikarya</taxon>
        <taxon>Basidiomycota</taxon>
        <taxon>Agaricomycotina</taxon>
        <taxon>Agaricomycetes</taxon>
        <taxon>Gloeophyllales</taxon>
        <taxon>Gloeophyllaceae</taxon>
        <taxon>Neolentinus</taxon>
    </lineage>
</organism>
<dbReference type="EMBL" id="KV425620">
    <property type="protein sequence ID" value="KZT20466.1"/>
    <property type="molecule type" value="Genomic_DNA"/>
</dbReference>
<feature type="region of interest" description="Disordered" evidence="1">
    <location>
        <begin position="474"/>
        <end position="499"/>
    </location>
</feature>